<comment type="caution">
    <text evidence="2">The sequence shown here is derived from an EMBL/GenBank/DDBJ whole genome shotgun (WGS) entry which is preliminary data.</text>
</comment>
<gene>
    <name evidence="2" type="ORF">G2W53_000689</name>
</gene>
<dbReference type="AlphaFoldDB" id="A0A834XG84"/>
<dbReference type="EMBL" id="JAAIUW010000001">
    <property type="protein sequence ID" value="KAF7843784.1"/>
    <property type="molecule type" value="Genomic_DNA"/>
</dbReference>
<evidence type="ECO:0000256" key="1">
    <source>
        <dbReference type="SAM" id="MobiDB-lite"/>
    </source>
</evidence>
<dbReference type="OrthoDB" id="1936908at2759"/>
<proteinExistence type="predicted"/>
<sequence>MMQHIQEERNEKAPGPRVSDDNYHGWAEFQKARPSAFRDKFNPILALGWLKELEKLFKVLKCSDEQKVEYATYMLADEALKAMHVTLALNSAMSNVIAPLDIKNYAELVNRCWIVARNLEKTENINLNNKRPMNYSKGGTC</sequence>
<feature type="region of interest" description="Disordered" evidence="1">
    <location>
        <begin position="1"/>
        <end position="22"/>
    </location>
</feature>
<accession>A0A834XG84</accession>
<evidence type="ECO:0000313" key="2">
    <source>
        <dbReference type="EMBL" id="KAF7843784.1"/>
    </source>
</evidence>
<reference evidence="2" key="1">
    <citation type="submission" date="2020-09" db="EMBL/GenBank/DDBJ databases">
        <title>Genome-Enabled Discovery of Anthraquinone Biosynthesis in Senna tora.</title>
        <authorList>
            <person name="Kang S.-H."/>
            <person name="Pandey R.P."/>
            <person name="Lee C.-M."/>
            <person name="Sim J.-S."/>
            <person name="Jeong J.-T."/>
            <person name="Choi B.-S."/>
            <person name="Jung M."/>
            <person name="Ginzburg D."/>
            <person name="Zhao K."/>
            <person name="Won S.Y."/>
            <person name="Oh T.-J."/>
            <person name="Yu Y."/>
            <person name="Kim N.-H."/>
            <person name="Lee O.R."/>
            <person name="Lee T.-H."/>
            <person name="Bashyal P."/>
            <person name="Kim T.-S."/>
            <person name="Lee W.-H."/>
            <person name="Kawkins C."/>
            <person name="Kim C.-K."/>
            <person name="Kim J.S."/>
            <person name="Ahn B.O."/>
            <person name="Rhee S.Y."/>
            <person name="Sohng J.K."/>
        </authorList>
    </citation>
    <scope>NUCLEOTIDE SEQUENCE</scope>
    <source>
        <tissue evidence="2">Leaf</tissue>
    </source>
</reference>
<organism evidence="2 3">
    <name type="scientific">Senna tora</name>
    <dbReference type="NCBI Taxonomy" id="362788"/>
    <lineage>
        <taxon>Eukaryota</taxon>
        <taxon>Viridiplantae</taxon>
        <taxon>Streptophyta</taxon>
        <taxon>Embryophyta</taxon>
        <taxon>Tracheophyta</taxon>
        <taxon>Spermatophyta</taxon>
        <taxon>Magnoliopsida</taxon>
        <taxon>eudicotyledons</taxon>
        <taxon>Gunneridae</taxon>
        <taxon>Pentapetalae</taxon>
        <taxon>rosids</taxon>
        <taxon>fabids</taxon>
        <taxon>Fabales</taxon>
        <taxon>Fabaceae</taxon>
        <taxon>Caesalpinioideae</taxon>
        <taxon>Cassia clade</taxon>
        <taxon>Senna</taxon>
    </lineage>
</organism>
<protein>
    <submittedName>
        <fullName evidence="2">Uncharacterized protein</fullName>
    </submittedName>
</protein>
<keyword evidence="3" id="KW-1185">Reference proteome</keyword>
<dbReference type="Proteomes" id="UP000634136">
    <property type="component" value="Unassembled WGS sequence"/>
</dbReference>
<name>A0A834XG84_9FABA</name>
<evidence type="ECO:0000313" key="3">
    <source>
        <dbReference type="Proteomes" id="UP000634136"/>
    </source>
</evidence>